<keyword evidence="2" id="KW-1185">Reference proteome</keyword>
<gene>
    <name evidence="1" type="ORF">Vadar_025780</name>
</gene>
<evidence type="ECO:0000313" key="1">
    <source>
        <dbReference type="EMBL" id="KAH7866850.1"/>
    </source>
</evidence>
<dbReference type="EMBL" id="CM037159">
    <property type="protein sequence ID" value="KAH7866850.1"/>
    <property type="molecule type" value="Genomic_DNA"/>
</dbReference>
<organism evidence="1 2">
    <name type="scientific">Vaccinium darrowii</name>
    <dbReference type="NCBI Taxonomy" id="229202"/>
    <lineage>
        <taxon>Eukaryota</taxon>
        <taxon>Viridiplantae</taxon>
        <taxon>Streptophyta</taxon>
        <taxon>Embryophyta</taxon>
        <taxon>Tracheophyta</taxon>
        <taxon>Spermatophyta</taxon>
        <taxon>Magnoliopsida</taxon>
        <taxon>eudicotyledons</taxon>
        <taxon>Gunneridae</taxon>
        <taxon>Pentapetalae</taxon>
        <taxon>asterids</taxon>
        <taxon>Ericales</taxon>
        <taxon>Ericaceae</taxon>
        <taxon>Vaccinioideae</taxon>
        <taxon>Vaccinieae</taxon>
        <taxon>Vaccinium</taxon>
    </lineage>
</organism>
<evidence type="ECO:0000313" key="2">
    <source>
        <dbReference type="Proteomes" id="UP000828048"/>
    </source>
</evidence>
<comment type="caution">
    <text evidence="1">The sequence shown here is derived from an EMBL/GenBank/DDBJ whole genome shotgun (WGS) entry which is preliminary data.</text>
</comment>
<reference evidence="1 2" key="1">
    <citation type="journal article" date="2021" name="Hortic Res">
        <title>High-quality reference genome and annotation aids understanding of berry development for evergreen blueberry (Vaccinium darrowii).</title>
        <authorList>
            <person name="Yu J."/>
            <person name="Hulse-Kemp A.M."/>
            <person name="Babiker E."/>
            <person name="Staton M."/>
        </authorList>
    </citation>
    <scope>NUCLEOTIDE SEQUENCE [LARGE SCALE GENOMIC DNA]</scope>
    <source>
        <strain evidence="2">cv. NJ 8807/NJ 8810</strain>
        <tissue evidence="1">Young leaf</tissue>
    </source>
</reference>
<proteinExistence type="predicted"/>
<accession>A0ACB7ZMM3</accession>
<name>A0ACB7ZMM3_9ERIC</name>
<protein>
    <submittedName>
        <fullName evidence="1">Uncharacterized protein</fullName>
    </submittedName>
</protein>
<sequence>MEPPRTEKEIRSLLGKIQFISRFIAKLTSTCEPMFRLLKKGVSFKWDDKCQQAFETIKKYLQNPPVLMPPIPGQPLILYLSVTSSATGCMLAQEGEGGSEKAIYYISKKMMGCEERYTSLEKFCWALI</sequence>
<dbReference type="Proteomes" id="UP000828048">
    <property type="component" value="Chromosome 9"/>
</dbReference>